<dbReference type="PANTHER" id="PTHR40032:SF1">
    <property type="entry name" value="EXPORTED PROTEIN"/>
    <property type="match status" value="1"/>
</dbReference>
<dbReference type="InterPro" id="IPR024301">
    <property type="entry name" value="Amidase_6"/>
</dbReference>
<keyword evidence="1" id="KW-0378">Hydrolase</keyword>
<feature type="chain" id="PRO_5046517834" evidence="4">
    <location>
        <begin position="22"/>
        <end position="1307"/>
    </location>
</feature>
<comment type="caution">
    <text evidence="6">The sequence shown here is derived from an EMBL/GenBank/DDBJ whole genome shotgun (WGS) entry which is preliminary data.</text>
</comment>
<dbReference type="NCBIfam" id="NF033679">
    <property type="entry name" value="DNRLRE_dom"/>
    <property type="match status" value="2"/>
</dbReference>
<reference evidence="7" key="1">
    <citation type="journal article" date="2019" name="Int. J. Syst. Evol. Microbiol.">
        <title>The Global Catalogue of Microorganisms (GCM) 10K type strain sequencing project: providing services to taxonomists for standard genome sequencing and annotation.</title>
        <authorList>
            <consortium name="The Broad Institute Genomics Platform"/>
            <consortium name="The Broad Institute Genome Sequencing Center for Infectious Disease"/>
            <person name="Wu L."/>
            <person name="Ma J."/>
        </authorList>
    </citation>
    <scope>NUCLEOTIDE SEQUENCE [LARGE SCALE GENOMIC DNA]</scope>
    <source>
        <strain evidence="7">JCM 13852</strain>
    </source>
</reference>
<dbReference type="SMART" id="SM00060">
    <property type="entry name" value="FN3"/>
    <property type="match status" value="1"/>
</dbReference>
<keyword evidence="2" id="KW-0624">Polysaccharide degradation</keyword>
<dbReference type="InterPro" id="IPR036116">
    <property type="entry name" value="FN3_sf"/>
</dbReference>
<evidence type="ECO:0000313" key="7">
    <source>
        <dbReference type="Proteomes" id="UP001596183"/>
    </source>
</evidence>
<dbReference type="PROSITE" id="PS50853">
    <property type="entry name" value="FN3"/>
    <property type="match status" value="1"/>
</dbReference>
<protein>
    <submittedName>
        <fullName evidence="6">DNRLRE domain-containing protein</fullName>
    </submittedName>
</protein>
<feature type="region of interest" description="Disordered" evidence="3">
    <location>
        <begin position="84"/>
        <end position="106"/>
    </location>
</feature>
<organism evidence="6 7">
    <name type="scientific">Streptomyces incanus</name>
    <dbReference type="NCBI Taxonomy" id="887453"/>
    <lineage>
        <taxon>Bacteria</taxon>
        <taxon>Bacillati</taxon>
        <taxon>Actinomycetota</taxon>
        <taxon>Actinomycetes</taxon>
        <taxon>Kitasatosporales</taxon>
        <taxon>Streptomycetaceae</taxon>
        <taxon>Streptomyces</taxon>
    </lineage>
</organism>
<accession>A0ABW0Y0Q8</accession>
<dbReference type="Gene3D" id="2.60.40.10">
    <property type="entry name" value="Immunoglobulins"/>
    <property type="match status" value="1"/>
</dbReference>
<dbReference type="SUPFAM" id="SSF49265">
    <property type="entry name" value="Fibronectin type III"/>
    <property type="match status" value="1"/>
</dbReference>
<evidence type="ECO:0000259" key="5">
    <source>
        <dbReference type="PROSITE" id="PS50853"/>
    </source>
</evidence>
<keyword evidence="4" id="KW-0732">Signal</keyword>
<feature type="signal peptide" evidence="4">
    <location>
        <begin position="1"/>
        <end position="21"/>
    </location>
</feature>
<dbReference type="Proteomes" id="UP001596183">
    <property type="component" value="Unassembled WGS sequence"/>
</dbReference>
<evidence type="ECO:0000256" key="1">
    <source>
        <dbReference type="ARBA" id="ARBA00023295"/>
    </source>
</evidence>
<dbReference type="InterPro" id="IPR013783">
    <property type="entry name" value="Ig-like_fold"/>
</dbReference>
<dbReference type="PANTHER" id="PTHR40032">
    <property type="entry name" value="EXPORTED PROTEIN-RELATED"/>
    <property type="match status" value="1"/>
</dbReference>
<evidence type="ECO:0000256" key="4">
    <source>
        <dbReference type="SAM" id="SignalP"/>
    </source>
</evidence>
<dbReference type="CDD" id="cd00063">
    <property type="entry name" value="FN3"/>
    <property type="match status" value="1"/>
</dbReference>
<gene>
    <name evidence="6" type="ORF">ACFP2V_35285</name>
</gene>
<evidence type="ECO:0000313" key="6">
    <source>
        <dbReference type="EMBL" id="MFC5675134.1"/>
    </source>
</evidence>
<keyword evidence="7" id="KW-1185">Reference proteome</keyword>
<feature type="domain" description="Fibronectin type-III" evidence="5">
    <location>
        <begin position="859"/>
        <end position="953"/>
    </location>
</feature>
<dbReference type="EMBL" id="JBHSPC010000148">
    <property type="protein sequence ID" value="MFC5675134.1"/>
    <property type="molecule type" value="Genomic_DNA"/>
</dbReference>
<dbReference type="RefSeq" id="WP_381219630.1">
    <property type="nucleotide sequence ID" value="NZ_JBHSPC010000148.1"/>
</dbReference>
<keyword evidence="2" id="KW-0119">Carbohydrate metabolism</keyword>
<sequence length="1307" mass="138947">MKKRRGPRCSRILGFSLYALAGCLAVEIGVPGLQAGASTAQPVSSAAEESDDVEAKVGAARIRAALLGQRVEVTALRTESSTAYVNPDGSVTEESTTGPTRVKDESGTWRDVDTRLVRRDGVVQPRQAAADISFSDGGSGVLAEVSEGSHTLGIGWDGDLPRPTLEGDTATYSEVQPNADLVVSALPEGFSHLLVLKERPKEQVELRIPVAADGLKLRKASDERLLWESKDGRDVATAPAPVMWGATERAASGEPADVTDVAVTVEGSGDGQTLVLTPDHSFLQDPDVRYPVTVDPTNTLLGPVTDTWVQDAAYPTSQRGSTELKAGTYDGLERARSYLKFDAARFRGKRVIDADLRLFSHWSSTCSTDNAGIEVRRVTGDWDPSAISWAKQPSTTTTAAPVSKAAKGYNANCPAGQVSWDVDGIVQAWADGQPNYGVRLAAVNEKDPLTWRRYRSANYVDGSHDSATEPSLIVTYNSAPTTPTEVGASPRKAGTPLVVRSLTPTLQAKVDDSDAESALTTEFQIQPDPGFADTTYTWTGKTAKFTPGTVATTQVPTASALPDGTHLRVRARTSDGIDTSSWSGWTAFQVDASAVLPADLPTQLQAGATDTTSPLVTGVVTSSNGGMVEAQFRLGNASGTQTLGSQFVPNGERAGFKIPADRLDSGGPFNWSMRACYEGKCSVWTEKTAIAAGSGTEVVETPASMSVSVPLTKATVCTGAATCVGETGTALKVGSVSGKNWRTYLKADLSKIPAGARVTGATMQLQSSAATPDLAVHALNDAWATTGTGSDLDKVTAPGVNLDAAAPWTIDVTGLVTGWTDGANINHGLVLRRADTAPSTAGISFTSATFTVEYGPATPPSPPEGLRARAGDGGALVMWDASADSGYNDTDLTYEVTALDAAGAVAAKRTTHGTDMVITGLTNDAPYTFKVSASSPYGTSTTVTSSAVRPLRAPLSAATYTATVNEYLEATAALNTGAHNSASAAINGRPNAEKYSWLLKAEEFWLIDTRDALKADSLTYTSVTSTLSDVLAMPSADGSVTVRATVNEKRTLADTPEEPETDETTTLYTFSGKDSPVLRSKMNAAQYEQRMSKGDDAYGAVTHSSVESDISPTASTRQVPYTLGALAVDQAQYTPYANVNDSGTAKWARAHWNDRHEYSQDCTNYVSKALYHGGGMRMKGKNKNKKSVDNWWRIKHSSPPHSGGGFYYTNSHTWTVADKMETFLSKHSYGIVNTESKQKEAKVGDVVFFNWGGKGGWDHAGVITKMAKGKAYVSAHNNNRLNQRLDTYIRSQRGTWANIHRVRPEWY</sequence>
<dbReference type="PROSITE" id="PS51257">
    <property type="entry name" value="PROKAR_LIPOPROTEIN"/>
    <property type="match status" value="1"/>
</dbReference>
<keyword evidence="1" id="KW-0326">Glycosidase</keyword>
<name>A0ABW0Y0Q8_9ACTN</name>
<dbReference type="Pfam" id="PF12671">
    <property type="entry name" value="Amidase_6"/>
    <property type="match status" value="1"/>
</dbReference>
<proteinExistence type="predicted"/>
<evidence type="ECO:0000256" key="2">
    <source>
        <dbReference type="ARBA" id="ARBA00023326"/>
    </source>
</evidence>
<dbReference type="InterPro" id="IPR003961">
    <property type="entry name" value="FN3_dom"/>
</dbReference>
<evidence type="ECO:0000256" key="3">
    <source>
        <dbReference type="SAM" id="MobiDB-lite"/>
    </source>
</evidence>